<feature type="transmembrane region" description="Helical" evidence="4">
    <location>
        <begin position="25"/>
        <end position="47"/>
    </location>
</feature>
<dbReference type="PANTHER" id="PTHR32089:SF112">
    <property type="entry name" value="LYSOZYME-LIKE PROTEIN-RELATED"/>
    <property type="match status" value="1"/>
</dbReference>
<sequence length="490" mass="52606">MLRYLDSCIATPRPVKPEKLLKARVLAGLAICAIFAMLVILVSQAMLGVQGFTAEHHAFLALGCICLLLVRFTHAIEITARLLLIGILLYFSYGAYLTGGLTSFLIPGLLVYPLACAILAGLKYAPYWVIAGLGSLVVLGVMDPDSSVPMSDYASDMLHMIGMLLGAGAIAVLALIYEGSKNTGFRRLEHQRKDAEELSDRISELLISVNYSIVVISQEISAIARRSDETAGEMKLQSEFANEIHSGMGELRQQVAENAGLSKKLAEDASSSGELASESVDIMAASNKAMAAVSDKISEAGRHIEELDRRSSEISEIVTVIQAVAEQTNLLALNAAIEAARAGEHGRGFAVVADEVRQLAERTHRSSGEISDKVTGILKITHQAQESMRQVSELAEYGRESSDKSNQAVGVLLNTSNEINAYLSGLSESSESQNALNETVTERFDSIRSAIEKAFSSTSEVADAIQRLENEVSTLSQLASSFAGSDAELF</sequence>
<dbReference type="PANTHER" id="PTHR32089">
    <property type="entry name" value="METHYL-ACCEPTING CHEMOTAXIS PROTEIN MCPB"/>
    <property type="match status" value="1"/>
</dbReference>
<evidence type="ECO:0000256" key="4">
    <source>
        <dbReference type="SAM" id="Phobius"/>
    </source>
</evidence>
<dbReference type="SUPFAM" id="SSF58104">
    <property type="entry name" value="Methyl-accepting chemotaxis protein (MCP) signaling domain"/>
    <property type="match status" value="1"/>
</dbReference>
<keyword evidence="2 3" id="KW-0807">Transducer</keyword>
<dbReference type="OrthoDB" id="6092731at2"/>
<dbReference type="Pfam" id="PF00015">
    <property type="entry name" value="MCPsignal"/>
    <property type="match status" value="1"/>
</dbReference>
<dbReference type="PROSITE" id="PS50111">
    <property type="entry name" value="CHEMOTAXIS_TRANSDUC_2"/>
    <property type="match status" value="1"/>
</dbReference>
<comment type="subcellular location">
    <subcellularLocation>
        <location evidence="1">Membrane</location>
    </subcellularLocation>
</comment>
<evidence type="ECO:0000256" key="3">
    <source>
        <dbReference type="PROSITE-ProRule" id="PRU00284"/>
    </source>
</evidence>
<keyword evidence="4" id="KW-0472">Membrane</keyword>
<dbReference type="AlphaFoldDB" id="A0A1N7Q833"/>
<dbReference type="STRING" id="484498.SAMN05421686_11524"/>
<feature type="transmembrane region" description="Helical" evidence="4">
    <location>
        <begin position="124"/>
        <end position="142"/>
    </location>
</feature>
<feature type="domain" description="Methyl-accepting transducer" evidence="5">
    <location>
        <begin position="212"/>
        <end position="448"/>
    </location>
</feature>
<evidence type="ECO:0000256" key="1">
    <source>
        <dbReference type="ARBA" id="ARBA00004370"/>
    </source>
</evidence>
<keyword evidence="7" id="KW-1185">Reference proteome</keyword>
<dbReference type="InterPro" id="IPR004089">
    <property type="entry name" value="MCPsignal_dom"/>
</dbReference>
<dbReference type="EMBL" id="FTOH01000015">
    <property type="protein sequence ID" value="SIT18909.1"/>
    <property type="molecule type" value="Genomic_DNA"/>
</dbReference>
<evidence type="ECO:0000256" key="2">
    <source>
        <dbReference type="ARBA" id="ARBA00023224"/>
    </source>
</evidence>
<dbReference type="Gene3D" id="1.10.287.950">
    <property type="entry name" value="Methyl-accepting chemotaxis protein"/>
    <property type="match status" value="1"/>
</dbReference>
<organism evidence="6 7">
    <name type="scientific">Thalassolituus maritimus</name>
    <dbReference type="NCBI Taxonomy" id="484498"/>
    <lineage>
        <taxon>Bacteria</taxon>
        <taxon>Pseudomonadati</taxon>
        <taxon>Pseudomonadota</taxon>
        <taxon>Gammaproteobacteria</taxon>
        <taxon>Oceanospirillales</taxon>
        <taxon>Oceanospirillaceae</taxon>
        <taxon>Thalassolituus</taxon>
    </lineage>
</organism>
<dbReference type="GO" id="GO:0007165">
    <property type="term" value="P:signal transduction"/>
    <property type="evidence" value="ECO:0007669"/>
    <property type="project" value="UniProtKB-KW"/>
</dbReference>
<name>A0A1N7Q833_9GAMM</name>
<evidence type="ECO:0000259" key="5">
    <source>
        <dbReference type="PROSITE" id="PS50111"/>
    </source>
</evidence>
<evidence type="ECO:0000313" key="7">
    <source>
        <dbReference type="Proteomes" id="UP000185639"/>
    </source>
</evidence>
<keyword evidence="4" id="KW-0812">Transmembrane</keyword>
<reference evidence="7" key="1">
    <citation type="submission" date="2017-01" db="EMBL/GenBank/DDBJ databases">
        <authorList>
            <person name="Varghese N."/>
            <person name="Submissions S."/>
        </authorList>
    </citation>
    <scope>NUCLEOTIDE SEQUENCE [LARGE SCALE GENOMIC DNA]</scope>
    <source>
        <strain evidence="7">DSM 24913</strain>
    </source>
</reference>
<protein>
    <submittedName>
        <fullName evidence="6">Methyl-accepting chemotaxis protein</fullName>
    </submittedName>
</protein>
<dbReference type="Proteomes" id="UP000185639">
    <property type="component" value="Unassembled WGS sequence"/>
</dbReference>
<accession>A0A1N7Q833</accession>
<evidence type="ECO:0000313" key="6">
    <source>
        <dbReference type="EMBL" id="SIT18909.1"/>
    </source>
</evidence>
<feature type="transmembrane region" description="Helical" evidence="4">
    <location>
        <begin position="157"/>
        <end position="177"/>
    </location>
</feature>
<keyword evidence="4" id="KW-1133">Transmembrane helix</keyword>
<dbReference type="RefSeq" id="WP_076518026.1">
    <property type="nucleotide sequence ID" value="NZ_FTOH01000015.1"/>
</dbReference>
<feature type="transmembrane region" description="Helical" evidence="4">
    <location>
        <begin position="82"/>
        <end position="112"/>
    </location>
</feature>
<feature type="transmembrane region" description="Helical" evidence="4">
    <location>
        <begin position="59"/>
        <end position="76"/>
    </location>
</feature>
<proteinExistence type="predicted"/>
<dbReference type="GO" id="GO:0016020">
    <property type="term" value="C:membrane"/>
    <property type="evidence" value="ECO:0007669"/>
    <property type="project" value="UniProtKB-SubCell"/>
</dbReference>
<dbReference type="GO" id="GO:0006935">
    <property type="term" value="P:chemotaxis"/>
    <property type="evidence" value="ECO:0007669"/>
    <property type="project" value="UniProtKB-ARBA"/>
</dbReference>
<dbReference type="SMART" id="SM00283">
    <property type="entry name" value="MA"/>
    <property type="match status" value="1"/>
</dbReference>
<gene>
    <name evidence="6" type="ORF">SAMN05421686_11524</name>
</gene>